<accession>A0A0D0FR08</accession>
<organism evidence="3 4">
    <name type="scientific">Pedobacter lusitanus</name>
    <dbReference type="NCBI Taxonomy" id="1503925"/>
    <lineage>
        <taxon>Bacteria</taxon>
        <taxon>Pseudomonadati</taxon>
        <taxon>Bacteroidota</taxon>
        <taxon>Sphingobacteriia</taxon>
        <taxon>Sphingobacteriales</taxon>
        <taxon>Sphingobacteriaceae</taxon>
        <taxon>Pedobacter</taxon>
    </lineage>
</organism>
<name>A0A0D0FR08_9SPHI</name>
<keyword evidence="4" id="KW-1185">Reference proteome</keyword>
<evidence type="ECO:0000313" key="3">
    <source>
        <dbReference type="EMBL" id="KIO74849.1"/>
    </source>
</evidence>
<proteinExistence type="predicted"/>
<feature type="domain" description="DUF6443" evidence="2">
    <location>
        <begin position="89"/>
        <end position="219"/>
    </location>
</feature>
<gene>
    <name evidence="3" type="ORF">TH53_24125</name>
</gene>
<dbReference type="InterPro" id="IPR045619">
    <property type="entry name" value="DUF6443"/>
</dbReference>
<dbReference type="Proteomes" id="UP000032049">
    <property type="component" value="Unassembled WGS sequence"/>
</dbReference>
<reference evidence="3 4" key="1">
    <citation type="submission" date="2015-01" db="EMBL/GenBank/DDBJ databases">
        <title>Draft genome sequence of Pedobacter sp. NL19 isolated from sludge of an effluent treatment pond in an abandoned uranium mine.</title>
        <authorList>
            <person name="Santos T."/>
            <person name="Caetano T."/>
            <person name="Covas C."/>
            <person name="Cruz A."/>
            <person name="Mendo S."/>
        </authorList>
    </citation>
    <scope>NUCLEOTIDE SEQUENCE [LARGE SCALE GENOMIC DNA]</scope>
    <source>
        <strain evidence="3 4">NL19</strain>
    </source>
</reference>
<dbReference type="OrthoDB" id="1191296at2"/>
<comment type="caution">
    <text evidence="3">The sequence shown here is derived from an EMBL/GenBank/DDBJ whole genome shotgun (WGS) entry which is preliminary data.</text>
</comment>
<dbReference type="STRING" id="1503925.TH53_24125"/>
<dbReference type="Pfam" id="PF20041">
    <property type="entry name" value="DUF6443"/>
    <property type="match status" value="1"/>
</dbReference>
<protein>
    <submittedName>
        <fullName evidence="3">Contig130, whole genome shotgun sequence</fullName>
    </submittedName>
</protein>
<evidence type="ECO:0000259" key="2">
    <source>
        <dbReference type="Pfam" id="PF20041"/>
    </source>
</evidence>
<dbReference type="EMBL" id="JXRA01000130">
    <property type="protein sequence ID" value="KIO74849.1"/>
    <property type="molecule type" value="Genomic_DNA"/>
</dbReference>
<dbReference type="RefSeq" id="WP_041886565.1">
    <property type="nucleotide sequence ID" value="NZ_JXRA01000130.1"/>
</dbReference>
<sequence>MKKYINQPLYKITVFFLTIILVTPGMTYGQYLEFSGPTTGEYSSNQSITLLPGFSTSGPFRAFITRDLIAKLGSAPSQDQNYVITNTFKKAGVVDLTNAMISEVSQHIQYFDGLGRPLQAVQTKGSPLGNDIVQPIIYDAFGRESMKYLPYATKAGNGAYKTDALSTQSKFYSAAGYDDMVMKTAAPFSQTIFETSPLDRIIEQGSPGTVWQPASQRSNTAGRSQVTGYGRNEVNTVRFWSAESVTGTDYKRSLSNNGYYAEGQLFLKTQKDENWTSGDGKVGTTEEYIDKDGNTVLKRVFNRNGENIEILSTYYVFDDLGNLSYVLPPASNPDGPVIDQLTLDLYCYQYRYDERKRIIEKRIPAMSGWIEMVYNKLDQLVFTQDPVQQKSQKRNFLKYDALGRVIMTGIQNNSVSTRLVLQGQVNNQSRDWESRNAAGIQGYSNVAIPSLAESVEPEMINYYDDYTIPGIPGNESAGYTKKMQGLLTAVKVKVLGTNDFLWTVNYYDDEGRIVKQNKQHYLSGSVKTDNYDEISNSYNFEGGWSPVQGYIMSEQQKLLLLIVMYMITWVGK</sequence>
<feature type="region of interest" description="Disordered" evidence="1">
    <location>
        <begin position="207"/>
        <end position="227"/>
    </location>
</feature>
<evidence type="ECO:0000313" key="4">
    <source>
        <dbReference type="Proteomes" id="UP000032049"/>
    </source>
</evidence>
<dbReference type="AlphaFoldDB" id="A0A0D0FR08"/>
<evidence type="ECO:0000256" key="1">
    <source>
        <dbReference type="SAM" id="MobiDB-lite"/>
    </source>
</evidence>